<dbReference type="InterPro" id="IPR004087">
    <property type="entry name" value="KH_dom"/>
</dbReference>
<keyword evidence="1" id="KW-0694">RNA-binding</keyword>
<dbReference type="Pfam" id="PF00013">
    <property type="entry name" value="KH_1"/>
    <property type="match status" value="2"/>
</dbReference>
<dbReference type="AlphaFoldDB" id="A0A1E4TUB4"/>
<dbReference type="Proteomes" id="UP000094236">
    <property type="component" value="Unassembled WGS sequence"/>
</dbReference>
<evidence type="ECO:0000313" key="3">
    <source>
        <dbReference type="EMBL" id="ODV95309.1"/>
    </source>
</evidence>
<dbReference type="InterPro" id="IPR036612">
    <property type="entry name" value="KH_dom_type_1_sf"/>
</dbReference>
<reference evidence="4" key="1">
    <citation type="submission" date="2016-05" db="EMBL/GenBank/DDBJ databases">
        <title>Comparative genomics of biotechnologically important yeasts.</title>
        <authorList>
            <consortium name="DOE Joint Genome Institute"/>
            <person name="Riley R."/>
            <person name="Haridas S."/>
            <person name="Wolfe K.H."/>
            <person name="Lopes M.R."/>
            <person name="Hittinger C.T."/>
            <person name="Goker M."/>
            <person name="Salamov A."/>
            <person name="Wisecaver J."/>
            <person name="Long T.M."/>
            <person name="Aerts A.L."/>
            <person name="Barry K."/>
            <person name="Choi C."/>
            <person name="Clum A."/>
            <person name="Coughlan A.Y."/>
            <person name="Deshpande S."/>
            <person name="Douglass A.P."/>
            <person name="Hanson S.J."/>
            <person name="Klenk H.-P."/>
            <person name="Labutti K."/>
            <person name="Lapidus A."/>
            <person name="Lindquist E."/>
            <person name="Lipzen A."/>
            <person name="Meier-Kolthoff J.P."/>
            <person name="Ohm R.A."/>
            <person name="Otillar R.P."/>
            <person name="Pangilinan J."/>
            <person name="Peng Y."/>
            <person name="Rokas A."/>
            <person name="Rosa C.A."/>
            <person name="Scheuner C."/>
            <person name="Sibirny A.A."/>
            <person name="Slot J.C."/>
            <person name="Stielow J.B."/>
            <person name="Sun H."/>
            <person name="Kurtzman C.P."/>
            <person name="Blackwell M."/>
            <person name="Grigoriev I.V."/>
            <person name="Jeffries T.W."/>
        </authorList>
    </citation>
    <scope>NUCLEOTIDE SEQUENCE [LARGE SCALE GENOMIC DNA]</scope>
    <source>
        <strain evidence="4">NRRL Y-2460</strain>
    </source>
</reference>
<feature type="domain" description="K Homology" evidence="2">
    <location>
        <begin position="232"/>
        <end position="298"/>
    </location>
</feature>
<evidence type="ECO:0000313" key="4">
    <source>
        <dbReference type="Proteomes" id="UP000094236"/>
    </source>
</evidence>
<keyword evidence="4" id="KW-1185">Reference proteome</keyword>
<gene>
    <name evidence="3" type="ORF">PACTADRAFT_33883</name>
</gene>
<dbReference type="SMART" id="SM00322">
    <property type="entry name" value="KH"/>
    <property type="match status" value="2"/>
</dbReference>
<evidence type="ECO:0000259" key="2">
    <source>
        <dbReference type="SMART" id="SM00322"/>
    </source>
</evidence>
<dbReference type="InterPro" id="IPR004088">
    <property type="entry name" value="KH_dom_type_1"/>
</dbReference>
<proteinExistence type="predicted"/>
<dbReference type="GO" id="GO:0003723">
    <property type="term" value="F:RNA binding"/>
    <property type="evidence" value="ECO:0007669"/>
    <property type="project" value="UniProtKB-UniRule"/>
</dbReference>
<protein>
    <recommendedName>
        <fullName evidence="2">K Homology domain-containing protein</fullName>
    </recommendedName>
</protein>
<organism evidence="3 4">
    <name type="scientific">Pachysolen tannophilus NRRL Y-2460</name>
    <dbReference type="NCBI Taxonomy" id="669874"/>
    <lineage>
        <taxon>Eukaryota</taxon>
        <taxon>Fungi</taxon>
        <taxon>Dikarya</taxon>
        <taxon>Ascomycota</taxon>
        <taxon>Saccharomycotina</taxon>
        <taxon>Pichiomycetes</taxon>
        <taxon>Pachysolenaceae</taxon>
        <taxon>Pachysolen</taxon>
    </lineage>
</organism>
<dbReference type="SUPFAM" id="SSF54791">
    <property type="entry name" value="Eukaryotic type KH-domain (KH-domain type I)"/>
    <property type="match status" value="2"/>
</dbReference>
<feature type="domain" description="K Homology" evidence="2">
    <location>
        <begin position="503"/>
        <end position="575"/>
    </location>
</feature>
<sequence length="580" mass="67102">MLLGIQSRTGRLCDLRRSLVPTFKGYLGSCSVSTTTNQKCQTSEDVSIKVNPDRQTKTLKLLVPKRLTKMLQTEDFMDPFVANRSPLKYQTHIPSDVLPNMILTIHGTKPMILRFCQTLLHIFRFQPILKEGKNLNNLNNRRTPKVEKLQFLIPNDFAKDTLGIFTESAQQKFNLEHKTFIRLASPYYQQNRIFKVMRKDLGSFVNLILTGTNKEICYAEELDYFIFKDEELIKERIVSFSEKQIRKVRGNRGKELKRISEDTNCSITANESLTELKIVAPSEKAMRYAKNLISSEAGEYGTPKDREAIKIRVIIPSRYLTILFNKKVLNYLNKNYVFVFLTKEFKGEKLPFSLIDIKAHLGHMNKILFAIKNILNCKPIDENDHEVNKITLDPAINPSDVKFQILLPIKFVEKYLHISTKDDFNNFCIRKNLKDSNFLHVPNCQEYLFQIHPGDCTVFLKEVFGKLRETNSSIRLFSDYSTKDQRNSEDKLPYQKYKADESNLTTSYIKNITESQKVRLLGPKGNTLKSVCDNTNCRIDIKPAENTTTKYDVILTADYWDNISLAEQIIHSIIKQQQTA</sequence>
<dbReference type="PROSITE" id="PS50084">
    <property type="entry name" value="KH_TYPE_1"/>
    <property type="match status" value="1"/>
</dbReference>
<accession>A0A1E4TUB4</accession>
<evidence type="ECO:0000256" key="1">
    <source>
        <dbReference type="PROSITE-ProRule" id="PRU00117"/>
    </source>
</evidence>
<dbReference type="Gene3D" id="3.30.1370.10">
    <property type="entry name" value="K Homology domain, type 1"/>
    <property type="match status" value="2"/>
</dbReference>
<dbReference type="EMBL" id="KV454014">
    <property type="protein sequence ID" value="ODV95309.1"/>
    <property type="molecule type" value="Genomic_DNA"/>
</dbReference>
<name>A0A1E4TUB4_PACTA</name>